<reference evidence="1" key="1">
    <citation type="submission" date="2020-03" db="EMBL/GenBank/DDBJ databases">
        <title>Genome of Pelagibius litoralis DSM 21314T.</title>
        <authorList>
            <person name="Wang G."/>
        </authorList>
    </citation>
    <scope>NUCLEOTIDE SEQUENCE</scope>
    <source>
        <strain evidence="1">DSM 21314</strain>
    </source>
</reference>
<sequence length="161" mass="17154">MLQLESGDGLQAVLARLNRGRLSLPDTWETAGLAAAEETLEALFRPSEKLAVYGTLAPGKVNHHHIADLGGNWADTALRGTLGQVPQGIHQGLPGLCLDPAAAPMPVKLLVSVRLAAAWARLDAFEGEEMQRLLVPLERDGAFAGLANIYSLRRSMIAALT</sequence>
<dbReference type="InterPro" id="IPR013024">
    <property type="entry name" value="GGCT-like"/>
</dbReference>
<dbReference type="SUPFAM" id="SSF110857">
    <property type="entry name" value="Gamma-glutamyl cyclotransferase-like"/>
    <property type="match status" value="1"/>
</dbReference>
<protein>
    <submittedName>
        <fullName evidence="1">Gamma-glutamylcyclotransferase</fullName>
    </submittedName>
</protein>
<keyword evidence="2" id="KW-1185">Reference proteome</keyword>
<dbReference type="InterPro" id="IPR036568">
    <property type="entry name" value="GGCT-like_sf"/>
</dbReference>
<dbReference type="RefSeq" id="WP_167227719.1">
    <property type="nucleotide sequence ID" value="NZ_JAAQPH010000016.1"/>
</dbReference>
<dbReference type="CDD" id="cd06661">
    <property type="entry name" value="GGCT_like"/>
    <property type="match status" value="1"/>
</dbReference>
<proteinExistence type="predicted"/>
<dbReference type="Proteomes" id="UP000761264">
    <property type="component" value="Unassembled WGS sequence"/>
</dbReference>
<organism evidence="1 2">
    <name type="scientific">Pelagibius litoralis</name>
    <dbReference type="NCBI Taxonomy" id="374515"/>
    <lineage>
        <taxon>Bacteria</taxon>
        <taxon>Pseudomonadati</taxon>
        <taxon>Pseudomonadota</taxon>
        <taxon>Alphaproteobacteria</taxon>
        <taxon>Rhodospirillales</taxon>
        <taxon>Rhodovibrionaceae</taxon>
        <taxon>Pelagibius</taxon>
    </lineage>
</organism>
<gene>
    <name evidence="1" type="ORF">HBA54_19375</name>
</gene>
<dbReference type="EMBL" id="JAAQPH010000016">
    <property type="protein sequence ID" value="NIA70765.1"/>
    <property type="molecule type" value="Genomic_DNA"/>
</dbReference>
<name>A0A967F0I3_9PROT</name>
<dbReference type="Gene3D" id="3.10.490.10">
    <property type="entry name" value="Gamma-glutamyl cyclotransferase-like"/>
    <property type="match status" value="1"/>
</dbReference>
<evidence type="ECO:0000313" key="1">
    <source>
        <dbReference type="EMBL" id="NIA70765.1"/>
    </source>
</evidence>
<accession>A0A967F0I3</accession>
<dbReference type="AlphaFoldDB" id="A0A967F0I3"/>
<evidence type="ECO:0000313" key="2">
    <source>
        <dbReference type="Proteomes" id="UP000761264"/>
    </source>
</evidence>
<comment type="caution">
    <text evidence="1">The sequence shown here is derived from an EMBL/GenBank/DDBJ whole genome shotgun (WGS) entry which is preliminary data.</text>
</comment>